<dbReference type="InterPro" id="IPR057313">
    <property type="entry name" value="Maqu_2507-like"/>
</dbReference>
<dbReference type="NCBIfam" id="NF005539">
    <property type="entry name" value="PRK07201.1"/>
    <property type="match status" value="1"/>
</dbReference>
<organism evidence="4 5">
    <name type="scientific">Alcanivorax xiamenensis</name>
    <dbReference type="NCBI Taxonomy" id="1177156"/>
    <lineage>
        <taxon>Bacteria</taxon>
        <taxon>Pseudomonadati</taxon>
        <taxon>Pseudomonadota</taxon>
        <taxon>Gammaproteobacteria</taxon>
        <taxon>Oceanospirillales</taxon>
        <taxon>Alcanivoracaceae</taxon>
        <taxon>Alcanivorax</taxon>
    </lineage>
</organism>
<dbReference type="CDD" id="cd05263">
    <property type="entry name" value="MupV_like_SDR_e"/>
    <property type="match status" value="1"/>
</dbReference>
<evidence type="ECO:0000256" key="2">
    <source>
        <dbReference type="ARBA" id="ARBA00023002"/>
    </source>
</evidence>
<accession>A0ABQ6Y4R1</accession>
<name>A0ABQ6Y4R1_9GAMM</name>
<dbReference type="InterPro" id="IPR036291">
    <property type="entry name" value="NAD(P)-bd_dom_sf"/>
</dbReference>
<dbReference type="Pfam" id="PF07993">
    <property type="entry name" value="NAD_binding_4"/>
    <property type="match status" value="1"/>
</dbReference>
<dbReference type="Pfam" id="PF00106">
    <property type="entry name" value="adh_short"/>
    <property type="match status" value="1"/>
</dbReference>
<keyword evidence="2" id="KW-0560">Oxidoreductase</keyword>
<dbReference type="SUPFAM" id="SSF51735">
    <property type="entry name" value="NAD(P)-binding Rossmann-fold domains"/>
    <property type="match status" value="2"/>
</dbReference>
<evidence type="ECO:0000259" key="3">
    <source>
        <dbReference type="SMART" id="SM00822"/>
    </source>
</evidence>
<comment type="caution">
    <text evidence="4">The sequence shown here is derived from an EMBL/GenBank/DDBJ whole genome shotgun (WGS) entry which is preliminary data.</text>
</comment>
<evidence type="ECO:0000313" key="5">
    <source>
        <dbReference type="Proteomes" id="UP000771797"/>
    </source>
</evidence>
<protein>
    <submittedName>
        <fullName evidence="4">Short chain dehydrogenase</fullName>
    </submittedName>
</protein>
<dbReference type="InterPro" id="IPR057326">
    <property type="entry name" value="KR_dom"/>
</dbReference>
<comment type="similarity">
    <text evidence="1">Belongs to the short-chain dehydrogenases/reductases (SDR) family.</text>
</comment>
<dbReference type="InterPro" id="IPR020904">
    <property type="entry name" value="Sc_DH/Rdtase_CS"/>
</dbReference>
<keyword evidence="5" id="KW-1185">Reference proteome</keyword>
<reference evidence="4 5" key="1">
    <citation type="submission" date="2012-09" db="EMBL/GenBank/DDBJ databases">
        <title>Genome Sequence of alkane-degrading Bacterium Alcanivorax sp. 6-D-6.</title>
        <authorList>
            <person name="Lai Q."/>
            <person name="Shao Z."/>
        </authorList>
    </citation>
    <scope>NUCLEOTIDE SEQUENCE [LARGE SCALE GENOMIC DNA]</scope>
    <source>
        <strain evidence="4 5">6-D-6</strain>
    </source>
</reference>
<dbReference type="SMART" id="SM00822">
    <property type="entry name" value="PKS_KR"/>
    <property type="match status" value="1"/>
</dbReference>
<evidence type="ECO:0000256" key="1">
    <source>
        <dbReference type="ARBA" id="ARBA00006484"/>
    </source>
</evidence>
<dbReference type="EMBL" id="AQPF01000036">
    <property type="protein sequence ID" value="KAF0804181.1"/>
    <property type="molecule type" value="Genomic_DNA"/>
</dbReference>
<dbReference type="InterPro" id="IPR013120">
    <property type="entry name" value="FAR_NAD-bd"/>
</dbReference>
<gene>
    <name evidence="4" type="ORF">A6D6_03263</name>
</gene>
<sequence>MPGKIAKQALQQIVRANEGLTTMNYFVTGATGFIGRFLVARLLKREGSRVFALVRPGSEYKLEALRRRLGVEEQRLVPITGDLTRKSLGLSKRDLDDLRGQIDHFFHLAAIYDLNADENTQRYTNIEGTRQTLKLAEQLQASCFHHVSSVAAGGLYPGTFTEDMFEEATGLDNPYLLTKHESEALVRQESQIPWRIYRPSLVVGHSQTGEMDKIDGPYYFFKLIQKLKDYLPNWFPLVGVESGHFNIVPVDFVANALDHIAHQTDGNGQCFHLTAGRSYNFSEVMDIIAGAAQAPRMPVRLDNRVFNAVPGFVRKGVNALTPKALINQLLESLDIPPTIVQFLTFPTQYDNQRARAALEGSGIEVPDLESYIQQLWDFWENHLDPERDQREDELQPLPSLPDKVEDKVVLITGATSGIGKASALKLARAGATVLVVARTPEKLEETLHEIKQVGGIARAYRCDVSKLESVDDLVKEVLEDYGRVDILVNNAGHSIRRSVVNSVYRFHDFERTMQLNYFGSLRLIMRLLPSMLEQGSGHVINISSIGVLTNAPRFSAYVASKAALDSFTRCAASELAHQGIRFTTINMPLVRTPMIAPTKLYNHVPTISPSQAADMICDAIVRQPKRIATSLGVLGQVMHFITPRATETIMNTGYKLFSDSAAAMGRRERTPKRISREQAAFSRLFKGIHW</sequence>
<dbReference type="PANTHER" id="PTHR44196:SF1">
    <property type="entry name" value="DEHYDROGENASE_REDUCTASE SDR FAMILY MEMBER 7B"/>
    <property type="match status" value="1"/>
</dbReference>
<dbReference type="CDD" id="cd05233">
    <property type="entry name" value="SDR_c"/>
    <property type="match status" value="1"/>
</dbReference>
<feature type="domain" description="Ketoreductase" evidence="3">
    <location>
        <begin position="407"/>
        <end position="591"/>
    </location>
</feature>
<dbReference type="InterPro" id="IPR002347">
    <property type="entry name" value="SDR_fam"/>
</dbReference>
<dbReference type="PRINTS" id="PR00081">
    <property type="entry name" value="GDHRDH"/>
</dbReference>
<dbReference type="Gene3D" id="3.40.50.720">
    <property type="entry name" value="NAD(P)-binding Rossmann-like Domain"/>
    <property type="match status" value="2"/>
</dbReference>
<dbReference type="PANTHER" id="PTHR44196">
    <property type="entry name" value="DEHYDROGENASE/REDUCTASE SDR FAMILY MEMBER 7B"/>
    <property type="match status" value="1"/>
</dbReference>
<proteinExistence type="inferred from homology"/>
<dbReference type="PROSITE" id="PS00061">
    <property type="entry name" value="ADH_SHORT"/>
    <property type="match status" value="1"/>
</dbReference>
<dbReference type="Proteomes" id="UP000771797">
    <property type="component" value="Unassembled WGS sequence"/>
</dbReference>
<evidence type="ECO:0000313" key="4">
    <source>
        <dbReference type="EMBL" id="KAF0804181.1"/>
    </source>
</evidence>
<dbReference type="PRINTS" id="PR00080">
    <property type="entry name" value="SDRFAMILY"/>
</dbReference>